<dbReference type="AlphaFoldDB" id="A0A3N4KRJ7"/>
<dbReference type="PROSITE" id="PS51257">
    <property type="entry name" value="PROKAR_LIPOPROTEIN"/>
    <property type="match status" value="1"/>
</dbReference>
<dbReference type="OrthoDB" id="10297744at2759"/>
<feature type="non-terminal residue" evidence="2">
    <location>
        <position position="113"/>
    </location>
</feature>
<evidence type="ECO:0000313" key="3">
    <source>
        <dbReference type="Proteomes" id="UP000277580"/>
    </source>
</evidence>
<evidence type="ECO:0000313" key="2">
    <source>
        <dbReference type="EMBL" id="RPB13140.1"/>
    </source>
</evidence>
<dbReference type="EMBL" id="ML119124">
    <property type="protein sequence ID" value="RPB13140.1"/>
    <property type="molecule type" value="Genomic_DNA"/>
</dbReference>
<keyword evidence="1" id="KW-1133">Transmembrane helix</keyword>
<dbReference type="Proteomes" id="UP000277580">
    <property type="component" value="Unassembled WGS sequence"/>
</dbReference>
<sequence length="113" mass="12456">MPARSSDKPSMIISIVSLACSMVSAIADFLSLFGTHRKFQPWQLKKEKYDEFLNMIKAMEAGYALNKSTSPQLDVTTIITSNYNIGQLHIVIHPPCIHSCGVTGPFGHFSQGL</sequence>
<keyword evidence="1" id="KW-0472">Membrane</keyword>
<dbReference type="InParanoid" id="A0A3N4KRJ7"/>
<keyword evidence="3" id="KW-1185">Reference proteome</keyword>
<keyword evidence="1" id="KW-0812">Transmembrane</keyword>
<feature type="transmembrane region" description="Helical" evidence="1">
    <location>
        <begin position="12"/>
        <end position="33"/>
    </location>
</feature>
<evidence type="ECO:0000256" key="1">
    <source>
        <dbReference type="SAM" id="Phobius"/>
    </source>
</evidence>
<gene>
    <name evidence="2" type="ORF">P167DRAFT_535190</name>
</gene>
<protein>
    <submittedName>
        <fullName evidence="2">Uncharacterized protein</fullName>
    </submittedName>
</protein>
<name>A0A3N4KRJ7_9PEZI</name>
<reference evidence="2 3" key="1">
    <citation type="journal article" date="2018" name="Nat. Ecol. Evol.">
        <title>Pezizomycetes genomes reveal the molecular basis of ectomycorrhizal truffle lifestyle.</title>
        <authorList>
            <person name="Murat C."/>
            <person name="Payen T."/>
            <person name="Noel B."/>
            <person name="Kuo A."/>
            <person name="Morin E."/>
            <person name="Chen J."/>
            <person name="Kohler A."/>
            <person name="Krizsan K."/>
            <person name="Balestrini R."/>
            <person name="Da Silva C."/>
            <person name="Montanini B."/>
            <person name="Hainaut M."/>
            <person name="Levati E."/>
            <person name="Barry K.W."/>
            <person name="Belfiori B."/>
            <person name="Cichocki N."/>
            <person name="Clum A."/>
            <person name="Dockter R.B."/>
            <person name="Fauchery L."/>
            <person name="Guy J."/>
            <person name="Iotti M."/>
            <person name="Le Tacon F."/>
            <person name="Lindquist E.A."/>
            <person name="Lipzen A."/>
            <person name="Malagnac F."/>
            <person name="Mello A."/>
            <person name="Molinier V."/>
            <person name="Miyauchi S."/>
            <person name="Poulain J."/>
            <person name="Riccioni C."/>
            <person name="Rubini A."/>
            <person name="Sitrit Y."/>
            <person name="Splivallo R."/>
            <person name="Traeger S."/>
            <person name="Wang M."/>
            <person name="Zifcakova L."/>
            <person name="Wipf D."/>
            <person name="Zambonelli A."/>
            <person name="Paolocci F."/>
            <person name="Nowrousian M."/>
            <person name="Ottonello S."/>
            <person name="Baldrian P."/>
            <person name="Spatafora J.W."/>
            <person name="Henrissat B."/>
            <person name="Nagy L.G."/>
            <person name="Aury J.M."/>
            <person name="Wincker P."/>
            <person name="Grigoriev I.V."/>
            <person name="Bonfante P."/>
            <person name="Martin F.M."/>
        </authorList>
    </citation>
    <scope>NUCLEOTIDE SEQUENCE [LARGE SCALE GENOMIC DNA]</scope>
    <source>
        <strain evidence="2 3">CCBAS932</strain>
    </source>
</reference>
<accession>A0A3N4KRJ7</accession>
<organism evidence="2 3">
    <name type="scientific">Morchella conica CCBAS932</name>
    <dbReference type="NCBI Taxonomy" id="1392247"/>
    <lineage>
        <taxon>Eukaryota</taxon>
        <taxon>Fungi</taxon>
        <taxon>Dikarya</taxon>
        <taxon>Ascomycota</taxon>
        <taxon>Pezizomycotina</taxon>
        <taxon>Pezizomycetes</taxon>
        <taxon>Pezizales</taxon>
        <taxon>Morchellaceae</taxon>
        <taxon>Morchella</taxon>
    </lineage>
</organism>
<proteinExistence type="predicted"/>